<dbReference type="SUPFAM" id="SSF52833">
    <property type="entry name" value="Thioredoxin-like"/>
    <property type="match status" value="1"/>
</dbReference>
<evidence type="ECO:0000259" key="1">
    <source>
        <dbReference type="Pfam" id="PF01323"/>
    </source>
</evidence>
<dbReference type="eggNOG" id="ENOG502QTH7">
    <property type="taxonomic scope" value="Eukaryota"/>
</dbReference>
<dbReference type="HOGENOM" id="CLU_069253_0_1_1"/>
<evidence type="ECO:0000313" key="3">
    <source>
        <dbReference type="Proteomes" id="UP000030151"/>
    </source>
</evidence>
<reference evidence="2 3" key="1">
    <citation type="submission" date="2014-02" db="EMBL/GenBank/DDBJ databases">
        <title>The genome sequence of the entomopathogenic fungus Metarhizium robertsii ARSEF 2575.</title>
        <authorList>
            <person name="Giuliano Garisto Donzelli B."/>
            <person name="Roe B.A."/>
            <person name="Macmil S.L."/>
            <person name="Krasnoff S.B."/>
            <person name="Gibson D.M."/>
        </authorList>
    </citation>
    <scope>NUCLEOTIDE SEQUENCE [LARGE SCALE GENOMIC DNA]</scope>
    <source>
        <strain evidence="2 3">ARSEF 2575</strain>
    </source>
</reference>
<dbReference type="InterPro" id="IPR036249">
    <property type="entry name" value="Thioredoxin-like_sf"/>
</dbReference>
<dbReference type="Proteomes" id="UP000030151">
    <property type="component" value="Unassembled WGS sequence"/>
</dbReference>
<organism evidence="2 3">
    <name type="scientific">Metarhizium robertsii</name>
    <dbReference type="NCBI Taxonomy" id="568076"/>
    <lineage>
        <taxon>Eukaryota</taxon>
        <taxon>Fungi</taxon>
        <taxon>Dikarya</taxon>
        <taxon>Ascomycota</taxon>
        <taxon>Pezizomycotina</taxon>
        <taxon>Sordariomycetes</taxon>
        <taxon>Hypocreomycetidae</taxon>
        <taxon>Hypocreales</taxon>
        <taxon>Clavicipitaceae</taxon>
        <taxon>Metarhizium</taxon>
    </lineage>
</organism>
<dbReference type="InterPro" id="IPR001853">
    <property type="entry name" value="DSBA-like_thioredoxin_dom"/>
</dbReference>
<dbReference type="PANTHER" id="PTHR13887">
    <property type="entry name" value="GLUTATHIONE S-TRANSFERASE KAPPA"/>
    <property type="match status" value="1"/>
</dbReference>
<dbReference type="Gene3D" id="3.40.30.10">
    <property type="entry name" value="Glutaredoxin"/>
    <property type="match status" value="1"/>
</dbReference>
<dbReference type="PANTHER" id="PTHR13887:SF41">
    <property type="entry name" value="THIOREDOXIN SUPERFAMILY PROTEIN"/>
    <property type="match status" value="1"/>
</dbReference>
<sequence length="224" mass="25133">MTVFRITVTSDTVCPWCYVGRRQLQKAQKLYLQKHPNANDSFTVTYSPYQLEPDSPSGPGHSKDKQQFYVDKFGAERTAMMQKHLSAVGDQLGINFRFGGKTGNTRDSHRLMQLAKKHGNEVELKTADGLFAAYFENEQDITDYETLRTVAREAGIPGEEFDKAIVQGDDGCKEVDDAVVRARLEGVSGVPDYVVQGKYRINGGQDAGVFVRVLEKIKEMEEKK</sequence>
<comment type="caution">
    <text evidence="2">The sequence shown here is derived from an EMBL/GenBank/DDBJ whole genome shotgun (WGS) entry which is preliminary data.</text>
</comment>
<evidence type="ECO:0000313" key="2">
    <source>
        <dbReference type="EMBL" id="EXV06767.1"/>
    </source>
</evidence>
<proteinExistence type="predicted"/>
<dbReference type="EMBL" id="JELW01000001">
    <property type="protein sequence ID" value="EXV06767.1"/>
    <property type="molecule type" value="Genomic_DNA"/>
</dbReference>
<accession>A0A0A1V944</accession>
<name>A0A0A1V944_9HYPO</name>
<dbReference type="OrthoDB" id="1930760at2759"/>
<feature type="domain" description="DSBA-like thioredoxin" evidence="1">
    <location>
        <begin position="6"/>
        <end position="211"/>
    </location>
</feature>
<dbReference type="AlphaFoldDB" id="A0A0A1V944"/>
<protein>
    <submittedName>
        <fullName evidence="2">DSBA-like thioredoxin domain protein</fullName>
    </submittedName>
</protein>
<dbReference type="CDD" id="cd03024">
    <property type="entry name" value="DsbA_FrnE"/>
    <property type="match status" value="1"/>
</dbReference>
<dbReference type="Pfam" id="PF01323">
    <property type="entry name" value="DSBA"/>
    <property type="match status" value="1"/>
</dbReference>
<dbReference type="GO" id="GO:0016491">
    <property type="term" value="F:oxidoreductase activity"/>
    <property type="evidence" value="ECO:0007669"/>
    <property type="project" value="InterPro"/>
</dbReference>
<gene>
    <name evidence="2" type="ORF">X797_001489</name>
</gene>